<organism evidence="2 3">
    <name type="scientific">Cannabis sativa</name>
    <name type="common">Hemp</name>
    <name type="synonym">Marijuana</name>
    <dbReference type="NCBI Taxonomy" id="3483"/>
    <lineage>
        <taxon>Eukaryota</taxon>
        <taxon>Viridiplantae</taxon>
        <taxon>Streptophyta</taxon>
        <taxon>Embryophyta</taxon>
        <taxon>Tracheophyta</taxon>
        <taxon>Spermatophyta</taxon>
        <taxon>Magnoliopsida</taxon>
        <taxon>eudicotyledons</taxon>
        <taxon>Gunneridae</taxon>
        <taxon>Pentapetalae</taxon>
        <taxon>rosids</taxon>
        <taxon>fabids</taxon>
        <taxon>Rosales</taxon>
        <taxon>Cannabaceae</taxon>
        <taxon>Cannabis</taxon>
    </lineage>
</organism>
<dbReference type="Proteomes" id="UP000596661">
    <property type="component" value="Chromosome 5"/>
</dbReference>
<protein>
    <submittedName>
        <fullName evidence="2">Uncharacterized protein</fullName>
    </submittedName>
</protein>
<dbReference type="AlphaFoldDB" id="A0A803PLT2"/>
<accession>A0A803PLT2</accession>
<proteinExistence type="predicted"/>
<dbReference type="Gramene" id="evm.model.05.1561">
    <property type="protein sequence ID" value="cds.evm.model.05.1561"/>
    <property type="gene ID" value="evm.TU.05.1561"/>
</dbReference>
<keyword evidence="3" id="KW-1185">Reference proteome</keyword>
<evidence type="ECO:0000256" key="1">
    <source>
        <dbReference type="SAM" id="MobiDB-lite"/>
    </source>
</evidence>
<sequence length="122" mass="13291">MHSEFATFFCGHDFKDERRCAVGLRMSLRSVRGQVMAGPLSDVDASGPSLPPPPLEHTSRGSSSAFRRHEGLGGIYCLKDKAIPARGPSSEAKNGLDGRLSECRDGREHQPRLLLSLGCRRS</sequence>
<reference evidence="2" key="1">
    <citation type="submission" date="2018-11" db="EMBL/GenBank/DDBJ databases">
        <authorList>
            <person name="Grassa J C."/>
        </authorList>
    </citation>
    <scope>NUCLEOTIDE SEQUENCE [LARGE SCALE GENOMIC DNA]</scope>
</reference>
<dbReference type="EMBL" id="UZAU01000542">
    <property type="status" value="NOT_ANNOTATED_CDS"/>
    <property type="molecule type" value="Genomic_DNA"/>
</dbReference>
<reference evidence="2" key="2">
    <citation type="submission" date="2021-03" db="UniProtKB">
        <authorList>
            <consortium name="EnsemblPlants"/>
        </authorList>
    </citation>
    <scope>IDENTIFICATION</scope>
</reference>
<dbReference type="EnsemblPlants" id="evm.model.05.1561">
    <property type="protein sequence ID" value="cds.evm.model.05.1561"/>
    <property type="gene ID" value="evm.TU.05.1561"/>
</dbReference>
<evidence type="ECO:0000313" key="3">
    <source>
        <dbReference type="Proteomes" id="UP000596661"/>
    </source>
</evidence>
<feature type="region of interest" description="Disordered" evidence="1">
    <location>
        <begin position="38"/>
        <end position="65"/>
    </location>
</feature>
<evidence type="ECO:0000313" key="2">
    <source>
        <dbReference type="EnsemblPlants" id="cds.evm.model.05.1561"/>
    </source>
</evidence>
<name>A0A803PLT2_CANSA</name>